<feature type="coiled-coil region" evidence="4">
    <location>
        <begin position="452"/>
        <end position="500"/>
    </location>
</feature>
<dbReference type="PATRIC" id="fig|1423734.3.peg.3309"/>
<comment type="subunit">
    <text evidence="2">Heterodimer of SbcC and SbcD.</text>
</comment>
<dbReference type="SUPFAM" id="SSF52540">
    <property type="entry name" value="P-loop containing nucleoside triphosphate hydrolases"/>
    <property type="match status" value="1"/>
</dbReference>
<evidence type="ECO:0000256" key="3">
    <source>
        <dbReference type="ARBA" id="ARBA00013368"/>
    </source>
</evidence>
<proteinExistence type="inferred from homology"/>
<keyword evidence="6" id="KW-0378">Hydrolase</keyword>
<dbReference type="Pfam" id="PF13476">
    <property type="entry name" value="AAA_23"/>
    <property type="match status" value="1"/>
</dbReference>
<dbReference type="GO" id="GO:0016887">
    <property type="term" value="F:ATP hydrolysis activity"/>
    <property type="evidence" value="ECO:0007669"/>
    <property type="project" value="InterPro"/>
</dbReference>
<comment type="similarity">
    <text evidence="1">Belongs to the SMC family. SbcC subfamily.</text>
</comment>
<dbReference type="InterPro" id="IPR027417">
    <property type="entry name" value="P-loop_NTPase"/>
</dbReference>
<evidence type="ECO:0000256" key="4">
    <source>
        <dbReference type="SAM" id="Coils"/>
    </source>
</evidence>
<feature type="coiled-coil region" evidence="4">
    <location>
        <begin position="598"/>
        <end position="726"/>
    </location>
</feature>
<name>A0A0R1XSN9_9LACO</name>
<reference evidence="6 7" key="1">
    <citation type="journal article" date="2015" name="Genome Announc.">
        <title>Expanding the biotechnology potential of lactobacilli through comparative genomics of 213 strains and associated genera.</title>
        <authorList>
            <person name="Sun Z."/>
            <person name="Harris H.M."/>
            <person name="McCann A."/>
            <person name="Guo C."/>
            <person name="Argimon S."/>
            <person name="Zhang W."/>
            <person name="Yang X."/>
            <person name="Jeffery I.B."/>
            <person name="Cooney J.C."/>
            <person name="Kagawa T.F."/>
            <person name="Liu W."/>
            <person name="Song Y."/>
            <person name="Salvetti E."/>
            <person name="Wrobel A."/>
            <person name="Rasinkangas P."/>
            <person name="Parkhill J."/>
            <person name="Rea M.C."/>
            <person name="O'Sullivan O."/>
            <person name="Ritari J."/>
            <person name="Douillard F.P."/>
            <person name="Paul Ross R."/>
            <person name="Yang R."/>
            <person name="Briner A.E."/>
            <person name="Felis G.E."/>
            <person name="de Vos W.M."/>
            <person name="Barrangou R."/>
            <person name="Klaenhammer T.R."/>
            <person name="Caufield P.W."/>
            <person name="Cui Y."/>
            <person name="Zhang H."/>
            <person name="O'Toole P.W."/>
        </authorList>
    </citation>
    <scope>NUCLEOTIDE SEQUENCE [LARGE SCALE GENOMIC DNA]</scope>
    <source>
        <strain evidence="6 7">DSM 18527</strain>
    </source>
</reference>
<protein>
    <recommendedName>
        <fullName evidence="3">Nuclease SbcCD subunit C</fullName>
    </recommendedName>
</protein>
<keyword evidence="6" id="KW-0540">Nuclease</keyword>
<dbReference type="PANTHER" id="PTHR32114">
    <property type="entry name" value="ABC TRANSPORTER ABCH.3"/>
    <property type="match status" value="1"/>
</dbReference>
<evidence type="ECO:0000259" key="5">
    <source>
        <dbReference type="Pfam" id="PF13476"/>
    </source>
</evidence>
<dbReference type="InterPro" id="IPR038729">
    <property type="entry name" value="Rad50/SbcC_AAA"/>
</dbReference>
<dbReference type="EMBL" id="AZGA01000057">
    <property type="protein sequence ID" value="KRM33178.1"/>
    <property type="molecule type" value="Genomic_DNA"/>
</dbReference>
<dbReference type="STRING" id="1423734.FC83_GL003259"/>
<dbReference type="Pfam" id="PF13558">
    <property type="entry name" value="SbcC_Walker_B"/>
    <property type="match status" value="1"/>
</dbReference>
<accession>A0A0R1XSN9</accession>
<dbReference type="RefSeq" id="WP_057002706.1">
    <property type="nucleotide sequence ID" value="NZ_AZGA01000057.1"/>
</dbReference>
<evidence type="ECO:0000256" key="2">
    <source>
        <dbReference type="ARBA" id="ARBA00011322"/>
    </source>
</evidence>
<dbReference type="PANTHER" id="PTHR32114:SF2">
    <property type="entry name" value="ABC TRANSPORTER ABCH.3"/>
    <property type="match status" value="1"/>
</dbReference>
<organism evidence="6 7">
    <name type="scientific">Agrilactobacillus composti DSM 18527 = JCM 14202</name>
    <dbReference type="NCBI Taxonomy" id="1423734"/>
    <lineage>
        <taxon>Bacteria</taxon>
        <taxon>Bacillati</taxon>
        <taxon>Bacillota</taxon>
        <taxon>Bacilli</taxon>
        <taxon>Lactobacillales</taxon>
        <taxon>Lactobacillaceae</taxon>
        <taxon>Agrilactobacillus</taxon>
    </lineage>
</organism>
<dbReference type="eggNOG" id="COG0419">
    <property type="taxonomic scope" value="Bacteria"/>
</dbReference>
<dbReference type="GO" id="GO:0004527">
    <property type="term" value="F:exonuclease activity"/>
    <property type="evidence" value="ECO:0007669"/>
    <property type="project" value="UniProtKB-KW"/>
</dbReference>
<dbReference type="Proteomes" id="UP000051236">
    <property type="component" value="Unassembled WGS sequence"/>
</dbReference>
<evidence type="ECO:0000313" key="7">
    <source>
        <dbReference type="Proteomes" id="UP000051236"/>
    </source>
</evidence>
<gene>
    <name evidence="6" type="ORF">FC83_GL003259</name>
</gene>
<feature type="coiled-coil region" evidence="4">
    <location>
        <begin position="188"/>
        <end position="254"/>
    </location>
</feature>
<dbReference type="AlphaFoldDB" id="A0A0R1XSN9"/>
<evidence type="ECO:0000256" key="1">
    <source>
        <dbReference type="ARBA" id="ARBA00006930"/>
    </source>
</evidence>
<keyword evidence="4" id="KW-0175">Coiled coil</keyword>
<sequence>MKPLKLVLKNFGPYENETIDFQKLDQVPLFLISGRTGSGKSTIFDAMTFALYGDSATSDRPAPSLRSDFAAPTEATVVTLDFSHQGKIYHITRWPKQILAKKRGDGVTTQNNAAKLQIFQGDKKIEDTGKLKDINILINQVLQINKEQFAQIVLLPQGDFRRFLTASSNDKEAVLRKLFKTQLFEKWAEALKDQLRQAKQDNENWRLDIESNLKQIQWVPKPDNLKELNTGEQIAQLEIQQKGTEAEIVALNQQQTKIQDQIQAQKTKLAQQTALNEHIQTLAQVQAQRQAHDSQKAAMAQVQQQVTALQWAQGQKDTAQRFTEAKAQAADLAQQQTAKTAALKAQQAQLVTAQSQLKVLQAQESVQKHYQADAAVLQQQRPYFEQVASLTQALTKQQQATTTQTQQVAATQTKLTQLNENLAAFTKVVAALPGVQVQLAQQGQQEAALAHHQQTLAQLTQAQADLGQLQAKVTQQQTVSQQLTQAATAAQGDYRALKNQWLTSQIANLAQQLAPGSPCPVCGSTDHPQPAVVTATVAVSQEAVDTAEAALQQAQNQATASTTALESLTEQVTAQTADLTQNLADFQAELQQAGLGQLADLTAIKTALQQRQDELSAQKKALLAQVKTGKIAELQQADLQKEITATQAALVTQEQAVQQAQAQHQKITVQLADAQQQLPAGFGDLAALEAHLTDLKQKIATYSQALTAAQQAVSDLSQQVAASESQQAMLTQQVKDTQGKVLALEKQLTLSLTEHFGQADWTQFKTLLGQLGQLPTLTQQLQQYQELGAKLATEIETYTKLVGTQTTVDLSQGQAHLATLQQQQTQLAADLKQRSERQVLNHSILTRVQARLATIAQKAAAFNELQALVDAIAGSGAAKLSLERYVLREYLLEILNVANAHLNQLSAGRYYLQLHKEVGTYQKNTGLEIDVYDDNVGKARSVHTLSGGESFIAALSLALALGEVIQNKAGGISIDTLFIDEGFGSLDQDALGMAMDALEHIEGDHRMIGIISHVAALKEQIPYQIQVSTAGQGKSHVKLILPG</sequence>
<comment type="caution">
    <text evidence="6">The sequence shown here is derived from an EMBL/GenBank/DDBJ whole genome shotgun (WGS) entry which is preliminary data.</text>
</comment>
<keyword evidence="7" id="KW-1185">Reference proteome</keyword>
<dbReference type="Gene3D" id="3.40.50.300">
    <property type="entry name" value="P-loop containing nucleotide triphosphate hydrolases"/>
    <property type="match status" value="2"/>
</dbReference>
<dbReference type="GO" id="GO:0006302">
    <property type="term" value="P:double-strand break repair"/>
    <property type="evidence" value="ECO:0007669"/>
    <property type="project" value="InterPro"/>
</dbReference>
<evidence type="ECO:0000313" key="6">
    <source>
        <dbReference type="EMBL" id="KRM33178.1"/>
    </source>
</evidence>
<feature type="coiled-coil region" evidence="4">
    <location>
        <begin position="537"/>
        <end position="571"/>
    </location>
</feature>
<keyword evidence="6" id="KW-0269">Exonuclease</keyword>
<feature type="domain" description="Rad50/SbcC-type AAA" evidence="5">
    <location>
        <begin position="5"/>
        <end position="261"/>
    </location>
</feature>